<comment type="subunit">
    <text evidence="4">Forms a ring-shaped head-to-tail homodimer around DNA which binds and tethers DNA polymerases and other proteins to the DNA. The DNA replisome complex has a single clamp-loading complex (3 tau and 1 each of delta, delta', psi and chi subunits) which binds 3 Pol III cores (1 core on the leading strand and 2 on the lagging strand) each with a beta sliding clamp dimer. Additional proteins in the replisome are other copies of gamma, psi and chi, Ssb, DNA helicase and RNA primase.</text>
</comment>
<dbReference type="SUPFAM" id="SSF55979">
    <property type="entry name" value="DNA clamp"/>
    <property type="match status" value="3"/>
</dbReference>
<dbReference type="Pfam" id="PF02768">
    <property type="entry name" value="DNA_pol3_beta_3"/>
    <property type="match status" value="1"/>
</dbReference>
<evidence type="ECO:0000313" key="13">
    <source>
        <dbReference type="EMBL" id="PAF54854.1"/>
    </source>
</evidence>
<organism evidence="13 14">
    <name type="scientific">Mycoplasmopsis agassizii</name>
    <dbReference type="NCBI Taxonomy" id="33922"/>
    <lineage>
        <taxon>Bacteria</taxon>
        <taxon>Bacillati</taxon>
        <taxon>Mycoplasmatota</taxon>
        <taxon>Mycoplasmoidales</taxon>
        <taxon>Metamycoplasmataceae</taxon>
        <taxon>Mycoplasmopsis</taxon>
    </lineage>
</organism>
<dbReference type="EMBL" id="NQMN01000002">
    <property type="protein sequence ID" value="PAF54854.1"/>
    <property type="molecule type" value="Genomic_DNA"/>
</dbReference>
<sequence length="374" mass="42918">MKIYVKKRNFLKFLDNNFRIVDHGNTNMSMRAIYFDVLSDKIIATTTNNEMSIQNIMDLDNIKNRSEGTGSFLVLAKNLKAILNYCDEDIVLTIKNNSLNITSGSYVTDISLLETESFQEINFVLQSNKFDFESELLINAIKKVGYIAMNHPAKEDLILSSLNLNYANGKLEIISTDKKRIAMETRTINYIEEFNISLHSKTIRYLQSLSFEKTIEIYPGSYELKIKNGREIIKTKIVNLPYQDLSTNNPFKWEMDIRIEIEKQHLINLIDKVTVLNDSKNNIVKFKIENRENQQSLGLSSYISEGGKFEVKTESVKIQGESFTVNYNAQFLKEALNVFNGDIDLFINKARGALLIVSAEYQENKQLIASVKGY</sequence>
<dbReference type="SMART" id="SM00480">
    <property type="entry name" value="POL3Bc"/>
    <property type="match status" value="1"/>
</dbReference>
<name>A0ABX4H4P2_9BACT</name>
<comment type="subcellular location">
    <subcellularLocation>
        <location evidence="2">Cytoplasm</location>
    </subcellularLocation>
</comment>
<accession>A0ABX4H4P2</accession>
<evidence type="ECO:0000256" key="7">
    <source>
        <dbReference type="ARBA" id="ARBA00022695"/>
    </source>
</evidence>
<evidence type="ECO:0000256" key="5">
    <source>
        <dbReference type="ARBA" id="ARBA00022490"/>
    </source>
</evidence>
<evidence type="ECO:0000259" key="11">
    <source>
        <dbReference type="Pfam" id="PF00712"/>
    </source>
</evidence>
<feature type="domain" description="DNA polymerase III beta sliding clamp C-terminal" evidence="12">
    <location>
        <begin position="256"/>
        <end position="369"/>
    </location>
</feature>
<evidence type="ECO:0000256" key="6">
    <source>
        <dbReference type="ARBA" id="ARBA00022679"/>
    </source>
</evidence>
<dbReference type="InterPro" id="IPR022634">
    <property type="entry name" value="DNA_polIII_beta_N"/>
</dbReference>
<feature type="domain" description="DNA polymerase III beta sliding clamp N-terminal" evidence="11">
    <location>
        <begin position="1"/>
        <end position="119"/>
    </location>
</feature>
<comment type="function">
    <text evidence="1">Confers DNA tethering and processivity to DNA polymerases and other proteins. Acts as a clamp, forming a ring around DNA (a reaction catalyzed by the clamp-loading complex) which diffuses in an ATP-independent manner freely and bidirectionally along dsDNA. Initially characterized for its ability to contact the catalytic subunit of DNA polymerase III (Pol III), a complex, multichain enzyme responsible for most of the replicative synthesis in bacteria; Pol III exhibits 3'-5' exonuclease proofreading activity. The beta chain is required for initiation of replication as well as for processivity of DNA replication.</text>
</comment>
<dbReference type="RefSeq" id="WP_084232487.1">
    <property type="nucleotide sequence ID" value="NZ_FWXE01000008.1"/>
</dbReference>
<dbReference type="InterPro" id="IPR046938">
    <property type="entry name" value="DNA_clamp_sf"/>
</dbReference>
<evidence type="ECO:0000256" key="3">
    <source>
        <dbReference type="ARBA" id="ARBA00010752"/>
    </source>
</evidence>
<dbReference type="PANTHER" id="PTHR30478">
    <property type="entry name" value="DNA POLYMERASE III SUBUNIT BETA"/>
    <property type="match status" value="1"/>
</dbReference>
<evidence type="ECO:0000256" key="1">
    <source>
        <dbReference type="ARBA" id="ARBA00002266"/>
    </source>
</evidence>
<keyword evidence="7" id="KW-0548">Nucleotidyltransferase</keyword>
<dbReference type="PANTHER" id="PTHR30478:SF0">
    <property type="entry name" value="BETA SLIDING CLAMP"/>
    <property type="match status" value="1"/>
</dbReference>
<keyword evidence="8" id="KW-0235">DNA replication</keyword>
<evidence type="ECO:0000256" key="9">
    <source>
        <dbReference type="ARBA" id="ARBA00022932"/>
    </source>
</evidence>
<evidence type="ECO:0000256" key="2">
    <source>
        <dbReference type="ARBA" id="ARBA00004496"/>
    </source>
</evidence>
<evidence type="ECO:0000256" key="8">
    <source>
        <dbReference type="ARBA" id="ARBA00022705"/>
    </source>
</evidence>
<keyword evidence="10" id="KW-0238">DNA-binding</keyword>
<evidence type="ECO:0000313" key="14">
    <source>
        <dbReference type="Proteomes" id="UP000217033"/>
    </source>
</evidence>
<gene>
    <name evidence="13" type="ORF">CJF60_03915</name>
</gene>
<dbReference type="InterPro" id="IPR022635">
    <property type="entry name" value="DNA_polIII_beta_C"/>
</dbReference>
<dbReference type="InterPro" id="IPR001001">
    <property type="entry name" value="DNA_polIII_beta"/>
</dbReference>
<comment type="similarity">
    <text evidence="3">Belongs to the beta sliding clamp family.</text>
</comment>
<keyword evidence="9" id="KW-0239">DNA-directed DNA polymerase</keyword>
<protein>
    <submittedName>
        <fullName evidence="13">Uncharacterized protein</fullName>
    </submittedName>
</protein>
<dbReference type="Gene3D" id="3.10.150.10">
    <property type="entry name" value="DNA Polymerase III, subunit A, domain 2"/>
    <property type="match status" value="1"/>
</dbReference>
<keyword evidence="14" id="KW-1185">Reference proteome</keyword>
<comment type="caution">
    <text evidence="13">The sequence shown here is derived from an EMBL/GenBank/DDBJ whole genome shotgun (WGS) entry which is preliminary data.</text>
</comment>
<evidence type="ECO:0000256" key="10">
    <source>
        <dbReference type="ARBA" id="ARBA00023125"/>
    </source>
</evidence>
<proteinExistence type="inferred from homology"/>
<keyword evidence="6" id="KW-0808">Transferase</keyword>
<dbReference type="Gene3D" id="3.70.10.10">
    <property type="match status" value="1"/>
</dbReference>
<dbReference type="Proteomes" id="UP000217033">
    <property type="component" value="Unassembled WGS sequence"/>
</dbReference>
<evidence type="ECO:0000259" key="12">
    <source>
        <dbReference type="Pfam" id="PF02768"/>
    </source>
</evidence>
<dbReference type="Pfam" id="PF00712">
    <property type="entry name" value="DNA_pol3_beta"/>
    <property type="match status" value="1"/>
</dbReference>
<keyword evidence="5" id="KW-0963">Cytoplasm</keyword>
<evidence type="ECO:0000256" key="4">
    <source>
        <dbReference type="ARBA" id="ARBA00011400"/>
    </source>
</evidence>
<reference evidence="13" key="1">
    <citation type="submission" date="2017-08" db="EMBL/GenBank/DDBJ databases">
        <authorList>
            <person name="Alvarez-Ponce D."/>
            <person name="Weitzman C.L."/>
            <person name="Tillett R.L."/>
            <person name="Sandmeier F.C."/>
            <person name="Tracy C.R."/>
        </authorList>
    </citation>
    <scope>NUCLEOTIDE SEQUENCE [LARGE SCALE GENOMIC DNA]</scope>
    <source>
        <strain evidence="13">PS6</strain>
    </source>
</reference>